<reference evidence="3" key="1">
    <citation type="journal article" date="2020" name="Stud. Mycol.">
        <title>101 Dothideomycetes genomes: a test case for predicting lifestyles and emergence of pathogens.</title>
        <authorList>
            <person name="Haridas S."/>
            <person name="Albert R."/>
            <person name="Binder M."/>
            <person name="Bloem J."/>
            <person name="Labutti K."/>
            <person name="Salamov A."/>
            <person name="Andreopoulos B."/>
            <person name="Baker S."/>
            <person name="Barry K."/>
            <person name="Bills G."/>
            <person name="Bluhm B."/>
            <person name="Cannon C."/>
            <person name="Castanera R."/>
            <person name="Culley D."/>
            <person name="Daum C."/>
            <person name="Ezra D."/>
            <person name="Gonzalez J."/>
            <person name="Henrissat B."/>
            <person name="Kuo A."/>
            <person name="Liang C."/>
            <person name="Lipzen A."/>
            <person name="Lutzoni F."/>
            <person name="Magnuson J."/>
            <person name="Mondo S."/>
            <person name="Nolan M."/>
            <person name="Ohm R."/>
            <person name="Pangilinan J."/>
            <person name="Park H.-J."/>
            <person name="Ramirez L."/>
            <person name="Alfaro M."/>
            <person name="Sun H."/>
            <person name="Tritt A."/>
            <person name="Yoshinaga Y."/>
            <person name="Zwiers L.-H."/>
            <person name="Turgeon B."/>
            <person name="Goodwin S."/>
            <person name="Spatafora J."/>
            <person name="Crous P."/>
            <person name="Grigoriev I."/>
        </authorList>
    </citation>
    <scope>NUCLEOTIDE SEQUENCE</scope>
    <source>
        <strain evidence="3">CBS 675.92</strain>
    </source>
</reference>
<feature type="compositionally biased region" description="Low complexity" evidence="1">
    <location>
        <begin position="17"/>
        <end position="26"/>
    </location>
</feature>
<accession>A0A6A5UE42</accession>
<feature type="region of interest" description="Disordered" evidence="1">
    <location>
        <begin position="1"/>
        <end position="35"/>
    </location>
</feature>
<feature type="compositionally biased region" description="Low complexity" evidence="1">
    <location>
        <begin position="1"/>
        <end position="10"/>
    </location>
</feature>
<sequence length="424" mass="47474">MARLSAANEAPPEDAAVDAPQSTTKSASKKRKRSSNITSNFWDTFEGFKLKPLNKKRKPEEGLNESSVGKDVIFEGTHLTDRPFAIAEYEKQWRTLSRYRKFTFDQYTFAIGDTVFVKHSQEEKTRTEDAPVERWIAKILEIRARDAMHVYLRVYWLYRPEDLPGGRQSYHGPYELIASNHMDLIEATTVDELANVSYYEERPDEAEILSGDELFYRQSLDVTKSQSKQLSELPKYCIDKAPYDPNSLLVQCDTCKQWLHGHCLEQAAQQDALAAHSVEDCKKGAKRKSKDGVALMAEISATSGHTRMTITDRRTRSKTPKSWTVPIKCLICKATIEDSEESDIDANDDAATTATQDNIDVGIKHPSTPANKSDEEEESILNGEMSSPAKQNTAEENPLAPAATGEDTAPTSVIAQDQEPDDAS</sequence>
<dbReference type="PANTHER" id="PTHR46364">
    <property type="entry name" value="OS08G0421900 PROTEIN"/>
    <property type="match status" value="1"/>
</dbReference>
<gene>
    <name evidence="3" type="ORF">CC80DRAFT_545754</name>
</gene>
<dbReference type="EMBL" id="ML976985">
    <property type="protein sequence ID" value="KAF1959377.1"/>
    <property type="molecule type" value="Genomic_DNA"/>
</dbReference>
<dbReference type="AlphaFoldDB" id="A0A6A5UE42"/>
<protein>
    <recommendedName>
        <fullName evidence="2">BAH domain-containing protein</fullName>
    </recommendedName>
</protein>
<dbReference type="InterPro" id="IPR001025">
    <property type="entry name" value="BAH_dom"/>
</dbReference>
<dbReference type="OrthoDB" id="10259622at2759"/>
<dbReference type="Gene3D" id="2.30.30.490">
    <property type="match status" value="1"/>
</dbReference>
<dbReference type="InterPro" id="IPR043151">
    <property type="entry name" value="BAH_sf"/>
</dbReference>
<keyword evidence="4" id="KW-1185">Reference proteome</keyword>
<dbReference type="CDD" id="cd04370">
    <property type="entry name" value="BAH"/>
    <property type="match status" value="1"/>
</dbReference>
<evidence type="ECO:0000256" key="1">
    <source>
        <dbReference type="SAM" id="MobiDB-lite"/>
    </source>
</evidence>
<dbReference type="Proteomes" id="UP000800035">
    <property type="component" value="Unassembled WGS sequence"/>
</dbReference>
<organism evidence="3 4">
    <name type="scientific">Byssothecium circinans</name>
    <dbReference type="NCBI Taxonomy" id="147558"/>
    <lineage>
        <taxon>Eukaryota</taxon>
        <taxon>Fungi</taxon>
        <taxon>Dikarya</taxon>
        <taxon>Ascomycota</taxon>
        <taxon>Pezizomycotina</taxon>
        <taxon>Dothideomycetes</taxon>
        <taxon>Pleosporomycetidae</taxon>
        <taxon>Pleosporales</taxon>
        <taxon>Massarineae</taxon>
        <taxon>Massarinaceae</taxon>
        <taxon>Byssothecium</taxon>
    </lineage>
</organism>
<evidence type="ECO:0000313" key="3">
    <source>
        <dbReference type="EMBL" id="KAF1959377.1"/>
    </source>
</evidence>
<dbReference type="Gene3D" id="3.30.40.10">
    <property type="entry name" value="Zinc/RING finger domain, C3HC4 (zinc finger)"/>
    <property type="match status" value="1"/>
</dbReference>
<feature type="region of interest" description="Disordered" evidence="1">
    <location>
        <begin position="353"/>
        <end position="424"/>
    </location>
</feature>
<dbReference type="InterPro" id="IPR011011">
    <property type="entry name" value="Znf_FYVE_PHD"/>
</dbReference>
<feature type="domain" description="BAH" evidence="2">
    <location>
        <begin position="107"/>
        <end position="231"/>
    </location>
</feature>
<dbReference type="SUPFAM" id="SSF57903">
    <property type="entry name" value="FYVE/PHD zinc finger"/>
    <property type="match status" value="1"/>
</dbReference>
<name>A0A6A5UE42_9PLEO</name>
<dbReference type="InterPro" id="IPR013083">
    <property type="entry name" value="Znf_RING/FYVE/PHD"/>
</dbReference>
<evidence type="ECO:0000313" key="4">
    <source>
        <dbReference type="Proteomes" id="UP000800035"/>
    </source>
</evidence>
<dbReference type="SMART" id="SM00439">
    <property type="entry name" value="BAH"/>
    <property type="match status" value="1"/>
</dbReference>
<feature type="compositionally biased region" description="Polar residues" evidence="1">
    <location>
        <begin position="384"/>
        <end position="395"/>
    </location>
</feature>
<dbReference type="PROSITE" id="PS51038">
    <property type="entry name" value="BAH"/>
    <property type="match status" value="1"/>
</dbReference>
<evidence type="ECO:0000259" key="2">
    <source>
        <dbReference type="PROSITE" id="PS51038"/>
    </source>
</evidence>
<dbReference type="GO" id="GO:0003682">
    <property type="term" value="F:chromatin binding"/>
    <property type="evidence" value="ECO:0007669"/>
    <property type="project" value="InterPro"/>
</dbReference>
<proteinExistence type="predicted"/>